<dbReference type="InterPro" id="IPR011583">
    <property type="entry name" value="Chitinase_II/V-like_cat"/>
</dbReference>
<evidence type="ECO:0000256" key="10">
    <source>
        <dbReference type="ARBA" id="ARBA00022946"/>
    </source>
</evidence>
<keyword evidence="19" id="KW-1185">Reference proteome</keyword>
<evidence type="ECO:0000256" key="4">
    <source>
        <dbReference type="ARBA" id="ARBA00004613"/>
    </source>
</evidence>
<dbReference type="Proteomes" id="UP000243975">
    <property type="component" value="Unassembled WGS sequence"/>
</dbReference>
<comment type="caution">
    <text evidence="18">The sequence shown here is derived from an EMBL/GenBank/DDBJ whole genome shotgun (WGS) entry which is preliminary data.</text>
</comment>
<proteinExistence type="predicted"/>
<evidence type="ECO:0000256" key="1">
    <source>
        <dbReference type="ARBA" id="ARBA00004229"/>
    </source>
</evidence>
<keyword evidence="11 16" id="KW-1133">Transmembrane helix</keyword>
<dbReference type="FunFam" id="3.20.20.80:FF:000028">
    <property type="entry name" value="Chitinase domain-containing protein 1"/>
    <property type="match status" value="1"/>
</dbReference>
<dbReference type="GO" id="GO:0008061">
    <property type="term" value="F:chitin binding"/>
    <property type="evidence" value="ECO:0007669"/>
    <property type="project" value="InterPro"/>
</dbReference>
<keyword evidence="7" id="KW-0934">Plastid</keyword>
<evidence type="ECO:0000256" key="14">
    <source>
        <dbReference type="ARBA" id="ARBA00040976"/>
    </source>
</evidence>
<keyword evidence="9" id="KW-0732">Signal</keyword>
<dbReference type="Gene3D" id="3.20.20.80">
    <property type="entry name" value="Glycosidases"/>
    <property type="match status" value="1"/>
</dbReference>
<evidence type="ECO:0000256" key="7">
    <source>
        <dbReference type="ARBA" id="ARBA00022640"/>
    </source>
</evidence>
<dbReference type="InterPro" id="IPR001223">
    <property type="entry name" value="Glyco_hydro18_cat"/>
</dbReference>
<keyword evidence="12 16" id="KW-0472">Membrane</keyword>
<evidence type="ECO:0000256" key="5">
    <source>
        <dbReference type="ARBA" id="ARBA00022525"/>
    </source>
</evidence>
<keyword evidence="5" id="KW-0964">Secreted</keyword>
<evidence type="ECO:0000259" key="17">
    <source>
        <dbReference type="PROSITE" id="PS51910"/>
    </source>
</evidence>
<gene>
    <name evidence="18" type="ORF">Ccrd_006897</name>
</gene>
<dbReference type="Gene3D" id="3.40.250.10">
    <property type="entry name" value="Rhodanese-like domain"/>
    <property type="match status" value="1"/>
</dbReference>
<dbReference type="FunFam" id="3.10.50.10:FF:000002">
    <property type="entry name" value="Chitinase domain-containing protein 1"/>
    <property type="match status" value="1"/>
</dbReference>
<feature type="region of interest" description="Disordered" evidence="15">
    <location>
        <begin position="1"/>
        <end position="30"/>
    </location>
</feature>
<dbReference type="InterPro" id="IPR044240">
    <property type="entry name" value="STR4-like"/>
</dbReference>
<evidence type="ECO:0000256" key="15">
    <source>
        <dbReference type="SAM" id="MobiDB-lite"/>
    </source>
</evidence>
<protein>
    <recommendedName>
        <fullName evidence="14">Chitinase domain-containing protein 1</fullName>
    </recommendedName>
</protein>
<dbReference type="EMBL" id="LEKV01005079">
    <property type="protein sequence ID" value="KVH91091.1"/>
    <property type="molecule type" value="Genomic_DNA"/>
</dbReference>
<dbReference type="GO" id="GO:0009535">
    <property type="term" value="C:chloroplast thylakoid membrane"/>
    <property type="evidence" value="ECO:0007669"/>
    <property type="project" value="UniProtKB-ARBA"/>
</dbReference>
<dbReference type="Gramene" id="KVH91091">
    <property type="protein sequence ID" value="KVH91091"/>
    <property type="gene ID" value="Ccrd_006897"/>
</dbReference>
<comment type="subcellular location">
    <subcellularLocation>
        <location evidence="3">Lysosome</location>
    </subcellularLocation>
    <subcellularLocation>
        <location evidence="2">Membrane</location>
    </subcellularLocation>
    <subcellularLocation>
        <location evidence="1">Plastid</location>
        <location evidence="1">Chloroplast</location>
    </subcellularLocation>
    <subcellularLocation>
        <location evidence="4">Secreted</location>
    </subcellularLocation>
</comment>
<accession>A0A118JU77</accession>
<dbReference type="CDD" id="cd02876">
    <property type="entry name" value="GH18_SI-CLP"/>
    <property type="match status" value="1"/>
</dbReference>
<dbReference type="OMA" id="ALHEQHM"/>
<dbReference type="SMART" id="SM00636">
    <property type="entry name" value="Glyco_18"/>
    <property type="match status" value="1"/>
</dbReference>
<feature type="compositionally biased region" description="Basic and acidic residues" evidence="15">
    <location>
        <begin position="9"/>
        <end position="30"/>
    </location>
</feature>
<evidence type="ECO:0000256" key="3">
    <source>
        <dbReference type="ARBA" id="ARBA00004371"/>
    </source>
</evidence>
<dbReference type="InterPro" id="IPR036873">
    <property type="entry name" value="Rhodanese-like_dom_sf"/>
</dbReference>
<dbReference type="STRING" id="59895.A0A118JU77"/>
<evidence type="ECO:0000256" key="9">
    <source>
        <dbReference type="ARBA" id="ARBA00022729"/>
    </source>
</evidence>
<dbReference type="InterPro" id="IPR017853">
    <property type="entry name" value="GH"/>
</dbReference>
<evidence type="ECO:0000313" key="19">
    <source>
        <dbReference type="Proteomes" id="UP000243975"/>
    </source>
</evidence>
<dbReference type="GO" id="GO:0005764">
    <property type="term" value="C:lysosome"/>
    <property type="evidence" value="ECO:0007669"/>
    <property type="project" value="UniProtKB-SubCell"/>
</dbReference>
<dbReference type="Gene3D" id="3.10.50.10">
    <property type="match status" value="1"/>
</dbReference>
<feature type="compositionally biased region" description="Low complexity" evidence="15">
    <location>
        <begin position="782"/>
        <end position="791"/>
    </location>
</feature>
<evidence type="ECO:0000256" key="16">
    <source>
        <dbReference type="SAM" id="Phobius"/>
    </source>
</evidence>
<keyword evidence="6" id="KW-0150">Chloroplast</keyword>
<evidence type="ECO:0000256" key="11">
    <source>
        <dbReference type="ARBA" id="ARBA00022989"/>
    </source>
</evidence>
<dbReference type="AlphaFoldDB" id="A0A118JU77"/>
<dbReference type="PANTHER" id="PTHR47377">
    <property type="entry name" value="RHODANESE-LIKE DOMAIN-CONTAINING PROTEIN 4, CHLOROPLASTIC"/>
    <property type="match status" value="1"/>
</dbReference>
<dbReference type="GO" id="GO:0005975">
    <property type="term" value="P:carbohydrate metabolic process"/>
    <property type="evidence" value="ECO:0007669"/>
    <property type="project" value="InterPro"/>
</dbReference>
<evidence type="ECO:0000256" key="12">
    <source>
        <dbReference type="ARBA" id="ARBA00023136"/>
    </source>
</evidence>
<dbReference type="InterPro" id="IPR029070">
    <property type="entry name" value="Chitinase_insertion_sf"/>
</dbReference>
<dbReference type="GO" id="GO:0005576">
    <property type="term" value="C:extracellular region"/>
    <property type="evidence" value="ECO:0007669"/>
    <property type="project" value="UniProtKB-SubCell"/>
</dbReference>
<dbReference type="PANTHER" id="PTHR47377:SF1">
    <property type="entry name" value="RHODANESE-LIKE DOMAIN-CONTAINING PROTEIN 4, CHLOROPLASTIC"/>
    <property type="match status" value="1"/>
</dbReference>
<evidence type="ECO:0000256" key="13">
    <source>
        <dbReference type="ARBA" id="ARBA00023228"/>
    </source>
</evidence>
<dbReference type="FunFam" id="3.40.250.10:FF:000044">
    <property type="entry name" value="Rhodanese-like domain-containing protein 4, chloroplastic"/>
    <property type="match status" value="1"/>
</dbReference>
<name>A0A118JU77_CYNCS</name>
<feature type="compositionally biased region" description="Polar residues" evidence="15">
    <location>
        <begin position="753"/>
        <end position="776"/>
    </location>
</feature>
<sequence length="846" mass="93164">MTKKRGRRAPPESDRRSSSSEPSNRDETPIRSHKRPSILITLLIFIVFPAISLYLYRIQYASNTDLDASLPYVYQRGLVKTDVNYQEILAENAKVSENASNRHFPYPVLAYVTPWNSRGYELAKEFNSKVTHISPVWYDLKSQGDDFVLEGRHNVDKGWISDLRLKGHALILPRIVLEAVPMDLLKKKKQRAQVIDLILAECKEMDFDGIVLESWSRWAAYGVLHDPHMRNLALRFIRTLGQAMHTSDRSLQLVYVIGPPRSDRLQEYDFGPEDLQSLGDAVDGYSLMTYDFSSPQNPGPNAPLKWVHATMQLLLGTHTSGSRSLSHKIFLGINFYGNDFVLQGGLGGGAILGRDYLSLLEKHKPELQWEKKSEEHFFFYSDENRHAVFYPSLLSIARRLDEARSWGAVALKPISVLKPEPKKHSSFPTNLHLKISKPHFHGGSLVLISSIFNSAFAKALTYEEALNQSTTSSDSSFSPPDFDVSGVIDGIINFGVENPALLAAGAAVLAVPVIVSQFLGKPKPWGVESAKSAYEKLGDDGNAQLLDIRAVSEIRQVGSPDIRGLKKKPIRVSYNGDDKTGFLKKLGLKFKEPENTTLFILDKFDGSSELVAELVTVNGFKAAYAIKDGAEGSRGWMNSGLPWILPQKSFAFDFSGVTDAIDGLFGDGSDAVSVIFGIAAATGLGLLAFTEVETILEVLGSAALVQLVSKKLLFAEDRKKTLEEVQEFLTIKIGPKDLLDDIKDIGKALLPSPVTSKSIPETTASQEAVVAATSSAPPKIQPEAATPAEPEIPVEPETPAEPETQVNLAATTEIKEEAVPKPRQSLSPYPYYPDLKPPTSPSPSRP</sequence>
<feature type="domain" description="GH18" evidence="17">
    <location>
        <begin position="106"/>
        <end position="403"/>
    </location>
</feature>
<reference evidence="18 19" key="1">
    <citation type="journal article" date="2016" name="Sci. Rep.">
        <title>The genome sequence of the outbreeding globe artichoke constructed de novo incorporating a phase-aware low-pass sequencing strategy of F1 progeny.</title>
        <authorList>
            <person name="Scaglione D."/>
            <person name="Reyes-Chin-Wo S."/>
            <person name="Acquadro A."/>
            <person name="Froenicke L."/>
            <person name="Portis E."/>
            <person name="Beitel C."/>
            <person name="Tirone M."/>
            <person name="Mauro R."/>
            <person name="Lo Monaco A."/>
            <person name="Mauromicale G."/>
            <person name="Faccioli P."/>
            <person name="Cattivelli L."/>
            <person name="Rieseberg L."/>
            <person name="Michelmore R."/>
            <person name="Lanteri S."/>
        </authorList>
    </citation>
    <scope>NUCLEOTIDE SEQUENCE [LARGE SCALE GENOMIC DNA]</scope>
    <source>
        <strain evidence="18">2C</strain>
    </source>
</reference>
<evidence type="ECO:0000313" key="18">
    <source>
        <dbReference type="EMBL" id="KVH91091.1"/>
    </source>
</evidence>
<dbReference type="SUPFAM" id="SSF52821">
    <property type="entry name" value="Rhodanese/Cell cycle control phosphatase"/>
    <property type="match status" value="1"/>
</dbReference>
<evidence type="ECO:0000256" key="2">
    <source>
        <dbReference type="ARBA" id="ARBA00004370"/>
    </source>
</evidence>
<organism evidence="18 19">
    <name type="scientific">Cynara cardunculus var. scolymus</name>
    <name type="common">Globe artichoke</name>
    <name type="synonym">Cynara scolymus</name>
    <dbReference type="NCBI Taxonomy" id="59895"/>
    <lineage>
        <taxon>Eukaryota</taxon>
        <taxon>Viridiplantae</taxon>
        <taxon>Streptophyta</taxon>
        <taxon>Embryophyta</taxon>
        <taxon>Tracheophyta</taxon>
        <taxon>Spermatophyta</taxon>
        <taxon>Magnoliopsida</taxon>
        <taxon>eudicotyledons</taxon>
        <taxon>Gunneridae</taxon>
        <taxon>Pentapetalae</taxon>
        <taxon>asterids</taxon>
        <taxon>campanulids</taxon>
        <taxon>Asterales</taxon>
        <taxon>Asteraceae</taxon>
        <taxon>Carduoideae</taxon>
        <taxon>Cardueae</taxon>
        <taxon>Carduinae</taxon>
        <taxon>Cynara</taxon>
    </lineage>
</organism>
<evidence type="ECO:0000256" key="8">
    <source>
        <dbReference type="ARBA" id="ARBA00022692"/>
    </source>
</evidence>
<keyword evidence="8 16" id="KW-0812">Transmembrane</keyword>
<feature type="region of interest" description="Disordered" evidence="15">
    <location>
        <begin position="753"/>
        <end position="846"/>
    </location>
</feature>
<dbReference type="SUPFAM" id="SSF51445">
    <property type="entry name" value="(Trans)glycosidases"/>
    <property type="match status" value="1"/>
</dbReference>
<keyword evidence="10" id="KW-0809">Transit peptide</keyword>
<feature type="transmembrane region" description="Helical" evidence="16">
    <location>
        <begin position="38"/>
        <end position="56"/>
    </location>
</feature>
<evidence type="ECO:0000256" key="6">
    <source>
        <dbReference type="ARBA" id="ARBA00022528"/>
    </source>
</evidence>
<feature type="compositionally biased region" description="Pro residues" evidence="15">
    <location>
        <begin position="835"/>
        <end position="846"/>
    </location>
</feature>
<dbReference type="PROSITE" id="PS51910">
    <property type="entry name" value="GH18_2"/>
    <property type="match status" value="1"/>
</dbReference>
<dbReference type="Pfam" id="PF00704">
    <property type="entry name" value="Glyco_hydro_18"/>
    <property type="match status" value="1"/>
</dbReference>
<keyword evidence="13" id="KW-0458">Lysosome</keyword>